<dbReference type="AlphaFoldDB" id="A0A1G1Z757"/>
<dbReference type="Proteomes" id="UP000178808">
    <property type="component" value="Unassembled WGS sequence"/>
</dbReference>
<dbReference type="EMBL" id="MHIZ01000016">
    <property type="protein sequence ID" value="OGY60472.1"/>
    <property type="molecule type" value="Genomic_DNA"/>
</dbReference>
<evidence type="ECO:0000313" key="3">
    <source>
        <dbReference type="Proteomes" id="UP000178808"/>
    </source>
</evidence>
<keyword evidence="1" id="KW-0812">Transmembrane</keyword>
<gene>
    <name evidence="2" type="ORF">A3I31_01710</name>
</gene>
<accession>A0A1G1Z757</accession>
<comment type="caution">
    <text evidence="2">The sequence shown here is derived from an EMBL/GenBank/DDBJ whole genome shotgun (WGS) entry which is preliminary data.</text>
</comment>
<keyword evidence="1" id="KW-0472">Membrane</keyword>
<sequence length="359" mass="39934">MNKFIIGILSGGLIIGATVSVARAVEIGFATTKNIFDVEILPGGSYTDDLAAFNITEATLPIAIEISPWNLKEDSDEIEFIVTEPGLNSALWFDVKPKNFILEGKDGSRKIDFTITPPDDVSPGTYLAMMRLEATLPEHYFEENGMRSIPELGVLFFIKIPSFTLEGTKISYTAEILGIESEEERVGNLFLGEAKAGVFDSAIKKLTAKVKNNGVYFFKSSGYLEIKNIFGKTVKKVELSERYLLPNRIRSLDIEVVPPPENLEGKSWFSRFLRTIYYTLDTNSYVGPYTATLTLSVPNEPPIVKTVSFWVIPWKFWLPVIIGLFLIIFFIKKFGSRLKIAIQVLLKAGPPSSPPVSIG</sequence>
<proteinExistence type="predicted"/>
<evidence type="ECO:0000313" key="2">
    <source>
        <dbReference type="EMBL" id="OGY60472.1"/>
    </source>
</evidence>
<organism evidence="2 3">
    <name type="scientific">Candidatus Colwellbacteria bacterium RIFCSPLOWO2_02_FULL_44_20b</name>
    <dbReference type="NCBI Taxonomy" id="1797691"/>
    <lineage>
        <taxon>Bacteria</taxon>
        <taxon>Candidatus Colwelliibacteriota</taxon>
    </lineage>
</organism>
<reference evidence="2 3" key="1">
    <citation type="journal article" date="2016" name="Nat. Commun.">
        <title>Thousands of microbial genomes shed light on interconnected biogeochemical processes in an aquifer system.</title>
        <authorList>
            <person name="Anantharaman K."/>
            <person name="Brown C.T."/>
            <person name="Hug L.A."/>
            <person name="Sharon I."/>
            <person name="Castelle C.J."/>
            <person name="Probst A.J."/>
            <person name="Thomas B.C."/>
            <person name="Singh A."/>
            <person name="Wilkins M.J."/>
            <person name="Karaoz U."/>
            <person name="Brodie E.L."/>
            <person name="Williams K.H."/>
            <person name="Hubbard S.S."/>
            <person name="Banfield J.F."/>
        </authorList>
    </citation>
    <scope>NUCLEOTIDE SEQUENCE [LARGE SCALE GENOMIC DNA]</scope>
</reference>
<protein>
    <submittedName>
        <fullName evidence="2">Uncharacterized protein</fullName>
    </submittedName>
</protein>
<keyword evidence="1" id="KW-1133">Transmembrane helix</keyword>
<feature type="transmembrane region" description="Helical" evidence="1">
    <location>
        <begin position="307"/>
        <end position="331"/>
    </location>
</feature>
<evidence type="ECO:0000256" key="1">
    <source>
        <dbReference type="SAM" id="Phobius"/>
    </source>
</evidence>
<name>A0A1G1Z757_9BACT</name>